<organism evidence="3 4">
    <name type="scientific">Aristolochia fimbriata</name>
    <name type="common">White veined hardy Dutchman's pipe vine</name>
    <dbReference type="NCBI Taxonomy" id="158543"/>
    <lineage>
        <taxon>Eukaryota</taxon>
        <taxon>Viridiplantae</taxon>
        <taxon>Streptophyta</taxon>
        <taxon>Embryophyta</taxon>
        <taxon>Tracheophyta</taxon>
        <taxon>Spermatophyta</taxon>
        <taxon>Magnoliopsida</taxon>
        <taxon>Magnoliidae</taxon>
        <taxon>Piperales</taxon>
        <taxon>Aristolochiaceae</taxon>
        <taxon>Aristolochia</taxon>
    </lineage>
</organism>
<sequence length="125" mass="13507">MASIGTTTATLACFLLLLSTPFTPYAEDPSINCSDVEILVPCLGYVTGKAKAPASSCCLGVQHFYTTAGSTAESHTSVCECFKEEAKGHRDLKPERVSKLPSVCLHTKKYPFKLSLDMDCSDLHQ</sequence>
<dbReference type="Proteomes" id="UP000825729">
    <property type="component" value="Unassembled WGS sequence"/>
</dbReference>
<protein>
    <recommendedName>
        <fullName evidence="2">Bifunctional inhibitor/plant lipid transfer protein/seed storage helical domain-containing protein</fullName>
    </recommendedName>
</protein>
<keyword evidence="4" id="KW-1185">Reference proteome</keyword>
<dbReference type="InterPro" id="IPR036312">
    <property type="entry name" value="Bifun_inhib/LTP/seed_sf"/>
</dbReference>
<evidence type="ECO:0000259" key="2">
    <source>
        <dbReference type="Pfam" id="PF00234"/>
    </source>
</evidence>
<feature type="domain" description="Bifunctional inhibitor/plant lipid transfer protein/seed storage helical" evidence="2">
    <location>
        <begin position="34"/>
        <end position="107"/>
    </location>
</feature>
<dbReference type="PANTHER" id="PTHR33076">
    <property type="entry name" value="NON-SPECIFIC LIPID-TRANSFER PROTEIN 2-RELATED"/>
    <property type="match status" value="1"/>
</dbReference>
<dbReference type="AlphaFoldDB" id="A0AAV7DY08"/>
<proteinExistence type="predicted"/>
<reference evidence="3 4" key="1">
    <citation type="submission" date="2021-07" db="EMBL/GenBank/DDBJ databases">
        <title>The Aristolochia fimbriata genome: insights into angiosperm evolution, floral development and chemical biosynthesis.</title>
        <authorList>
            <person name="Jiao Y."/>
        </authorList>
    </citation>
    <scope>NUCLEOTIDE SEQUENCE [LARGE SCALE GENOMIC DNA]</scope>
    <source>
        <strain evidence="3">IBCAS-2021</strain>
        <tissue evidence="3">Leaf</tissue>
    </source>
</reference>
<dbReference type="InterPro" id="IPR000528">
    <property type="entry name" value="Plant_nsLTP"/>
</dbReference>
<dbReference type="SUPFAM" id="SSF47699">
    <property type="entry name" value="Bifunctional inhibitor/lipid-transfer protein/seed storage 2S albumin"/>
    <property type="match status" value="1"/>
</dbReference>
<dbReference type="GO" id="GO:0006869">
    <property type="term" value="P:lipid transport"/>
    <property type="evidence" value="ECO:0007669"/>
    <property type="project" value="InterPro"/>
</dbReference>
<keyword evidence="1" id="KW-0732">Signal</keyword>
<dbReference type="InterPro" id="IPR016140">
    <property type="entry name" value="Bifunc_inhib/LTP/seed_store"/>
</dbReference>
<evidence type="ECO:0000313" key="3">
    <source>
        <dbReference type="EMBL" id="KAG9441424.1"/>
    </source>
</evidence>
<dbReference type="Pfam" id="PF00234">
    <property type="entry name" value="Tryp_alpha_amyl"/>
    <property type="match status" value="1"/>
</dbReference>
<gene>
    <name evidence="3" type="ORF">H6P81_017278</name>
</gene>
<dbReference type="GO" id="GO:0008289">
    <property type="term" value="F:lipid binding"/>
    <property type="evidence" value="ECO:0007669"/>
    <property type="project" value="InterPro"/>
</dbReference>
<dbReference type="EMBL" id="JAINDJ010000007">
    <property type="protein sequence ID" value="KAG9441424.1"/>
    <property type="molecule type" value="Genomic_DNA"/>
</dbReference>
<evidence type="ECO:0000313" key="4">
    <source>
        <dbReference type="Proteomes" id="UP000825729"/>
    </source>
</evidence>
<feature type="chain" id="PRO_5043709125" description="Bifunctional inhibitor/plant lipid transfer protein/seed storage helical domain-containing protein" evidence="1">
    <location>
        <begin position="27"/>
        <end position="125"/>
    </location>
</feature>
<dbReference type="CDD" id="cd01960">
    <property type="entry name" value="nsLTP1"/>
    <property type="match status" value="1"/>
</dbReference>
<evidence type="ECO:0000256" key="1">
    <source>
        <dbReference type="SAM" id="SignalP"/>
    </source>
</evidence>
<dbReference type="Gene3D" id="1.10.110.10">
    <property type="entry name" value="Plant lipid-transfer and hydrophobic proteins"/>
    <property type="match status" value="1"/>
</dbReference>
<name>A0AAV7DY08_ARIFI</name>
<comment type="caution">
    <text evidence="3">The sequence shown here is derived from an EMBL/GenBank/DDBJ whole genome shotgun (WGS) entry which is preliminary data.</text>
</comment>
<feature type="signal peptide" evidence="1">
    <location>
        <begin position="1"/>
        <end position="26"/>
    </location>
</feature>
<accession>A0AAV7DY08</accession>